<evidence type="ECO:0000313" key="1">
    <source>
        <dbReference type="EMBL" id="EET09711.1"/>
    </source>
</evidence>
<dbReference type="EMBL" id="CM000832">
    <property type="protein sequence ID" value="EET09711.1"/>
    <property type="molecule type" value="Genomic_DNA"/>
</dbReference>
<sequence>MSACVPREAASLAPIVACAPRAANQFFVLCISSLCGAARGKTVE</sequence>
<proteinExistence type="predicted"/>
<name>A0A0E1WBJ6_BURPE</name>
<accession>A0A0E1WBJ6</accession>
<dbReference type="Proteomes" id="UP000001812">
    <property type="component" value="Chromosome I"/>
</dbReference>
<dbReference type="HOGENOM" id="CLU_3213563_0_0_4"/>
<dbReference type="AlphaFoldDB" id="A0A0E1WBJ6"/>
<organism evidence="1 2">
    <name type="scientific">Burkholderia pseudomallei 1710a</name>
    <dbReference type="NCBI Taxonomy" id="320371"/>
    <lineage>
        <taxon>Bacteria</taxon>
        <taxon>Pseudomonadati</taxon>
        <taxon>Pseudomonadota</taxon>
        <taxon>Betaproteobacteria</taxon>
        <taxon>Burkholderiales</taxon>
        <taxon>Burkholderiaceae</taxon>
        <taxon>Burkholderia</taxon>
        <taxon>pseudomallei group</taxon>
    </lineage>
</organism>
<evidence type="ECO:0000313" key="2">
    <source>
        <dbReference type="Proteomes" id="UP000001812"/>
    </source>
</evidence>
<reference evidence="2" key="1">
    <citation type="submission" date="2007-08" db="EMBL/GenBank/DDBJ databases">
        <title>Annotation of Burkholderia pseudomallei 1710a.</title>
        <authorList>
            <person name="Harkins D.M."/>
            <person name="DeShazer D."/>
            <person name="Woods D.E."/>
            <person name="Brinkac L.M."/>
            <person name="Brown K.A."/>
            <person name="Hung G.C."/>
            <person name="Tuanyok A."/>
            <person name="Zhang B."/>
            <person name="Nierman W.C."/>
        </authorList>
    </citation>
    <scope>NUCLEOTIDE SEQUENCE [LARGE SCALE GENOMIC DNA]</scope>
    <source>
        <strain evidence="2">1710a</strain>
    </source>
</reference>
<protein>
    <submittedName>
        <fullName evidence="1">Uncharacterized protein</fullName>
    </submittedName>
</protein>
<reference evidence="1 2" key="2">
    <citation type="submission" date="2009-05" db="EMBL/GenBank/DDBJ databases">
        <authorList>
            <person name="Harkins D.M."/>
            <person name="DeShazer D."/>
            <person name="Woods D.E."/>
            <person name="Brinkac L.M."/>
            <person name="Brown K.A."/>
            <person name="Hung G.C."/>
            <person name="Tuanyok A."/>
            <person name="Zhang B."/>
            <person name="Nierman W.C."/>
        </authorList>
    </citation>
    <scope>NUCLEOTIDE SEQUENCE [LARGE SCALE GENOMIC DNA]</scope>
    <source>
        <strain evidence="1 2">1710a</strain>
    </source>
</reference>
<gene>
    <name evidence="1" type="ORF">BURPS1710A_0628</name>
</gene>